<feature type="compositionally biased region" description="Polar residues" evidence="2">
    <location>
        <begin position="47"/>
        <end position="67"/>
    </location>
</feature>
<keyword evidence="1" id="KW-0175">Coiled coil</keyword>
<proteinExistence type="predicted"/>
<dbReference type="EMBL" id="LXQA010047423">
    <property type="protein sequence ID" value="MCI01876.1"/>
    <property type="molecule type" value="Genomic_DNA"/>
</dbReference>
<feature type="coiled-coil region" evidence="1">
    <location>
        <begin position="149"/>
        <end position="187"/>
    </location>
</feature>
<dbReference type="SUPFAM" id="SSF58113">
    <property type="entry name" value="Apolipoprotein A-I"/>
    <property type="match status" value="1"/>
</dbReference>
<sequence length="299" mass="33861">LKGQREKTKRKRRVSPLRFLKRGRESLLKATPTEALLGRAKKKRATRSNTGRSLLQDGSTQNLTAGSKKSKVSPPSFWDADFNSLGFIEEQFKKYGDPNSFSQTTSEELRKMSLSYQLKGTMLSYLLSTRQELELIEANNKMKVIDDNLGSIEKEYSAAKEKLEKDIKELKAEYERKLEQLAKDKEEKWAKDRKTFTDEIAHLRAQVATHKDQLASSLKEKDEAVSQRDALSKDNAALEELVEGLQVEVGARYDTGFQFTIEQLKIVFPDLDKAKLGELDALNKIVDGKLVPFAPTNAT</sequence>
<comment type="caution">
    <text evidence="3">The sequence shown here is derived from an EMBL/GenBank/DDBJ whole genome shotgun (WGS) entry which is preliminary data.</text>
</comment>
<dbReference type="AlphaFoldDB" id="A0A392NS22"/>
<feature type="coiled-coil region" evidence="1">
    <location>
        <begin position="221"/>
        <end position="248"/>
    </location>
</feature>
<accession>A0A392NS22</accession>
<evidence type="ECO:0000256" key="1">
    <source>
        <dbReference type="SAM" id="Coils"/>
    </source>
</evidence>
<feature type="region of interest" description="Disordered" evidence="2">
    <location>
        <begin position="1"/>
        <end position="73"/>
    </location>
</feature>
<dbReference type="Proteomes" id="UP000265520">
    <property type="component" value="Unassembled WGS sequence"/>
</dbReference>
<keyword evidence="4" id="KW-1185">Reference proteome</keyword>
<feature type="compositionally biased region" description="Basic residues" evidence="2">
    <location>
        <begin position="7"/>
        <end position="21"/>
    </location>
</feature>
<evidence type="ECO:0000313" key="4">
    <source>
        <dbReference type="Proteomes" id="UP000265520"/>
    </source>
</evidence>
<reference evidence="3 4" key="1">
    <citation type="journal article" date="2018" name="Front. Plant Sci.">
        <title>Red Clover (Trifolium pratense) and Zigzag Clover (T. medium) - A Picture of Genomic Similarities and Differences.</title>
        <authorList>
            <person name="Dluhosova J."/>
            <person name="Istvanek J."/>
            <person name="Nedelnik J."/>
            <person name="Repkova J."/>
        </authorList>
    </citation>
    <scope>NUCLEOTIDE SEQUENCE [LARGE SCALE GENOMIC DNA]</scope>
    <source>
        <strain evidence="4">cv. 10/8</strain>
        <tissue evidence="3">Leaf</tissue>
    </source>
</reference>
<evidence type="ECO:0000313" key="3">
    <source>
        <dbReference type="EMBL" id="MCI01876.1"/>
    </source>
</evidence>
<protein>
    <submittedName>
        <fullName evidence="3">Uncharacterized protein</fullName>
    </submittedName>
</protein>
<name>A0A392NS22_9FABA</name>
<organism evidence="3 4">
    <name type="scientific">Trifolium medium</name>
    <dbReference type="NCBI Taxonomy" id="97028"/>
    <lineage>
        <taxon>Eukaryota</taxon>
        <taxon>Viridiplantae</taxon>
        <taxon>Streptophyta</taxon>
        <taxon>Embryophyta</taxon>
        <taxon>Tracheophyta</taxon>
        <taxon>Spermatophyta</taxon>
        <taxon>Magnoliopsida</taxon>
        <taxon>eudicotyledons</taxon>
        <taxon>Gunneridae</taxon>
        <taxon>Pentapetalae</taxon>
        <taxon>rosids</taxon>
        <taxon>fabids</taxon>
        <taxon>Fabales</taxon>
        <taxon>Fabaceae</taxon>
        <taxon>Papilionoideae</taxon>
        <taxon>50 kb inversion clade</taxon>
        <taxon>NPAAA clade</taxon>
        <taxon>Hologalegina</taxon>
        <taxon>IRL clade</taxon>
        <taxon>Trifolieae</taxon>
        <taxon>Trifolium</taxon>
    </lineage>
</organism>
<evidence type="ECO:0000256" key="2">
    <source>
        <dbReference type="SAM" id="MobiDB-lite"/>
    </source>
</evidence>
<feature type="non-terminal residue" evidence="3">
    <location>
        <position position="1"/>
    </location>
</feature>